<organism evidence="1 2">
    <name type="scientific">Scyliorhinus torazame</name>
    <name type="common">Cloudy catshark</name>
    <name type="synonym">Catulus torazame</name>
    <dbReference type="NCBI Taxonomy" id="75743"/>
    <lineage>
        <taxon>Eukaryota</taxon>
        <taxon>Metazoa</taxon>
        <taxon>Chordata</taxon>
        <taxon>Craniata</taxon>
        <taxon>Vertebrata</taxon>
        <taxon>Chondrichthyes</taxon>
        <taxon>Elasmobranchii</taxon>
        <taxon>Galeomorphii</taxon>
        <taxon>Galeoidea</taxon>
        <taxon>Carcharhiniformes</taxon>
        <taxon>Scyliorhinidae</taxon>
        <taxon>Scyliorhinus</taxon>
    </lineage>
</organism>
<keyword evidence="2" id="KW-1185">Reference proteome</keyword>
<evidence type="ECO:0000313" key="1">
    <source>
        <dbReference type="EMBL" id="GCB70203.1"/>
    </source>
</evidence>
<protein>
    <submittedName>
        <fullName evidence="1">Uncharacterized protein</fullName>
    </submittedName>
</protein>
<dbReference type="EMBL" id="BFAA01003285">
    <property type="protein sequence ID" value="GCB70203.1"/>
    <property type="molecule type" value="Genomic_DNA"/>
</dbReference>
<gene>
    <name evidence="1" type="ORF">scyTo_0008519</name>
</gene>
<dbReference type="AlphaFoldDB" id="A0A401PAR0"/>
<evidence type="ECO:0000313" key="2">
    <source>
        <dbReference type="Proteomes" id="UP000288216"/>
    </source>
</evidence>
<comment type="caution">
    <text evidence="1">The sequence shown here is derived from an EMBL/GenBank/DDBJ whole genome shotgun (WGS) entry which is preliminary data.</text>
</comment>
<dbReference type="Proteomes" id="UP000288216">
    <property type="component" value="Unassembled WGS sequence"/>
</dbReference>
<name>A0A401PAR0_SCYTO</name>
<proteinExistence type="predicted"/>
<accession>A0A401PAR0</accession>
<sequence>MKNIKFEVLGWEKETKEIYISWREQQGWVNGFGSRIGWKSLKSGSSCCSIKSNAFKNKVLKTFENYIH</sequence>
<reference evidence="1 2" key="1">
    <citation type="journal article" date="2018" name="Nat. Ecol. Evol.">
        <title>Shark genomes provide insights into elasmobranch evolution and the origin of vertebrates.</title>
        <authorList>
            <person name="Hara Y"/>
            <person name="Yamaguchi K"/>
            <person name="Onimaru K"/>
            <person name="Kadota M"/>
            <person name="Koyanagi M"/>
            <person name="Keeley SD"/>
            <person name="Tatsumi K"/>
            <person name="Tanaka K"/>
            <person name="Motone F"/>
            <person name="Kageyama Y"/>
            <person name="Nozu R"/>
            <person name="Adachi N"/>
            <person name="Nishimura O"/>
            <person name="Nakagawa R"/>
            <person name="Tanegashima C"/>
            <person name="Kiyatake I"/>
            <person name="Matsumoto R"/>
            <person name="Murakumo K"/>
            <person name="Nishida K"/>
            <person name="Terakita A"/>
            <person name="Kuratani S"/>
            <person name="Sato K"/>
            <person name="Hyodo S Kuraku.S."/>
        </authorList>
    </citation>
    <scope>NUCLEOTIDE SEQUENCE [LARGE SCALE GENOMIC DNA]</scope>
</reference>